<gene>
    <name evidence="1" type="ORF">E2C01_024279</name>
</gene>
<dbReference type="Proteomes" id="UP000324222">
    <property type="component" value="Unassembled WGS sequence"/>
</dbReference>
<comment type="caution">
    <text evidence="1">The sequence shown here is derived from an EMBL/GenBank/DDBJ whole genome shotgun (WGS) entry which is preliminary data.</text>
</comment>
<evidence type="ECO:0000313" key="1">
    <source>
        <dbReference type="EMBL" id="MPC31005.1"/>
    </source>
</evidence>
<protein>
    <submittedName>
        <fullName evidence="1">Uncharacterized protein</fullName>
    </submittedName>
</protein>
<accession>A0A5B7ECA2</accession>
<evidence type="ECO:0000313" key="2">
    <source>
        <dbReference type="Proteomes" id="UP000324222"/>
    </source>
</evidence>
<dbReference type="AlphaFoldDB" id="A0A5B7ECA2"/>
<proteinExistence type="predicted"/>
<organism evidence="1 2">
    <name type="scientific">Portunus trituberculatus</name>
    <name type="common">Swimming crab</name>
    <name type="synonym">Neptunus trituberculatus</name>
    <dbReference type="NCBI Taxonomy" id="210409"/>
    <lineage>
        <taxon>Eukaryota</taxon>
        <taxon>Metazoa</taxon>
        <taxon>Ecdysozoa</taxon>
        <taxon>Arthropoda</taxon>
        <taxon>Crustacea</taxon>
        <taxon>Multicrustacea</taxon>
        <taxon>Malacostraca</taxon>
        <taxon>Eumalacostraca</taxon>
        <taxon>Eucarida</taxon>
        <taxon>Decapoda</taxon>
        <taxon>Pleocyemata</taxon>
        <taxon>Brachyura</taxon>
        <taxon>Eubrachyura</taxon>
        <taxon>Portunoidea</taxon>
        <taxon>Portunidae</taxon>
        <taxon>Portuninae</taxon>
        <taxon>Portunus</taxon>
    </lineage>
</organism>
<keyword evidence="2" id="KW-1185">Reference proteome</keyword>
<dbReference type="EMBL" id="VSRR010002349">
    <property type="protein sequence ID" value="MPC31005.1"/>
    <property type="molecule type" value="Genomic_DNA"/>
</dbReference>
<reference evidence="1 2" key="1">
    <citation type="submission" date="2019-05" db="EMBL/GenBank/DDBJ databases">
        <title>Another draft genome of Portunus trituberculatus and its Hox gene families provides insights of decapod evolution.</title>
        <authorList>
            <person name="Jeong J.-H."/>
            <person name="Song I."/>
            <person name="Kim S."/>
            <person name="Choi T."/>
            <person name="Kim D."/>
            <person name="Ryu S."/>
            <person name="Kim W."/>
        </authorList>
    </citation>
    <scope>NUCLEOTIDE SEQUENCE [LARGE SCALE GENOMIC DNA]</scope>
    <source>
        <tissue evidence="1">Muscle</tissue>
    </source>
</reference>
<name>A0A5B7ECA2_PORTR</name>
<sequence length="101" mass="11785">MAQTTIFQQQDTNKLTSMNINVSFDGTYILVRINCEREPTVYALINFFTGWVCYFFPRKFSKSPTKASGKAPVQQKLHRQDLQILAQKDLQVDYDFTIRIL</sequence>